<evidence type="ECO:0000256" key="4">
    <source>
        <dbReference type="ARBA" id="ARBA00022692"/>
    </source>
</evidence>
<keyword evidence="7 8" id="KW-0472">Membrane</keyword>
<dbReference type="EMBL" id="KB008146">
    <property type="protein sequence ID" value="ELR11893.1"/>
    <property type="molecule type" value="Genomic_DNA"/>
</dbReference>
<evidence type="ECO:0000313" key="11">
    <source>
        <dbReference type="Proteomes" id="UP000011083"/>
    </source>
</evidence>
<evidence type="ECO:0000256" key="3">
    <source>
        <dbReference type="ARBA" id="ARBA00022448"/>
    </source>
</evidence>
<dbReference type="Gene3D" id="1.50.40.10">
    <property type="entry name" value="Mitochondrial carrier domain"/>
    <property type="match status" value="1"/>
</dbReference>
<dbReference type="Proteomes" id="UP000011083">
    <property type="component" value="Unassembled WGS sequence"/>
</dbReference>
<dbReference type="SUPFAM" id="SSF103506">
    <property type="entry name" value="Mitochondrial carrier"/>
    <property type="match status" value="1"/>
</dbReference>
<accession>L8GGL3</accession>
<protein>
    <submittedName>
        <fullName evidence="10">Carrier superfamily protein</fullName>
    </submittedName>
</protein>
<dbReference type="GO" id="GO:0055085">
    <property type="term" value="P:transmembrane transport"/>
    <property type="evidence" value="ECO:0007669"/>
    <property type="project" value="InterPro"/>
</dbReference>
<reference evidence="10 11" key="1">
    <citation type="journal article" date="2013" name="Genome Biol.">
        <title>Genome of Acanthamoeba castellanii highlights extensive lateral gene transfer and early evolution of tyrosine kinase signaling.</title>
        <authorList>
            <person name="Clarke M."/>
            <person name="Lohan A.J."/>
            <person name="Liu B."/>
            <person name="Lagkouvardos I."/>
            <person name="Roy S."/>
            <person name="Zafar N."/>
            <person name="Bertelli C."/>
            <person name="Schilde C."/>
            <person name="Kianianmomeni A."/>
            <person name="Burglin T.R."/>
            <person name="Frech C."/>
            <person name="Turcotte B."/>
            <person name="Kopec K.O."/>
            <person name="Synnott J.M."/>
            <person name="Choo C."/>
            <person name="Paponov I."/>
            <person name="Finkler A."/>
            <person name="Soon Heng Tan C."/>
            <person name="Hutchins A.P."/>
            <person name="Weinmeier T."/>
            <person name="Rattei T."/>
            <person name="Chu J.S."/>
            <person name="Gimenez G."/>
            <person name="Irimia M."/>
            <person name="Rigden D.J."/>
            <person name="Fitzpatrick D.A."/>
            <person name="Lorenzo-Morales J."/>
            <person name="Bateman A."/>
            <person name="Chiu C.H."/>
            <person name="Tang P."/>
            <person name="Hegemann P."/>
            <person name="Fromm H."/>
            <person name="Raoult D."/>
            <person name="Greub G."/>
            <person name="Miranda-Saavedra D."/>
            <person name="Chen N."/>
            <person name="Nash P."/>
            <person name="Ginger M.L."/>
            <person name="Horn M."/>
            <person name="Schaap P."/>
            <person name="Caler L."/>
            <person name="Loftus B."/>
        </authorList>
    </citation>
    <scope>NUCLEOTIDE SEQUENCE [LARGE SCALE GENOMIC DNA]</scope>
    <source>
        <strain evidence="10 11">Neff</strain>
    </source>
</reference>
<dbReference type="VEuPathDB" id="AmoebaDB:ACA1_274580"/>
<dbReference type="InterPro" id="IPR018108">
    <property type="entry name" value="MCP_transmembrane"/>
</dbReference>
<evidence type="ECO:0000256" key="8">
    <source>
        <dbReference type="PROSITE-ProRule" id="PRU00282"/>
    </source>
</evidence>
<dbReference type="PANTHER" id="PTHR45618">
    <property type="entry name" value="MITOCHONDRIAL DICARBOXYLATE CARRIER-RELATED"/>
    <property type="match status" value="1"/>
</dbReference>
<dbReference type="PRINTS" id="PR00784">
    <property type="entry name" value="MTUNCOUPLING"/>
</dbReference>
<dbReference type="InterPro" id="IPR023395">
    <property type="entry name" value="MCP_dom_sf"/>
</dbReference>
<comment type="subcellular location">
    <subcellularLocation>
        <location evidence="1">Membrane</location>
        <topology evidence="1">Multi-pass membrane protein</topology>
    </subcellularLocation>
</comment>
<organism evidence="10 11">
    <name type="scientific">Acanthamoeba castellanii (strain ATCC 30010 / Neff)</name>
    <dbReference type="NCBI Taxonomy" id="1257118"/>
    <lineage>
        <taxon>Eukaryota</taxon>
        <taxon>Amoebozoa</taxon>
        <taxon>Discosea</taxon>
        <taxon>Longamoebia</taxon>
        <taxon>Centramoebida</taxon>
        <taxon>Acanthamoebidae</taxon>
        <taxon>Acanthamoeba</taxon>
    </lineage>
</organism>
<evidence type="ECO:0000313" key="10">
    <source>
        <dbReference type="EMBL" id="ELR11893.1"/>
    </source>
</evidence>
<feature type="repeat" description="Solcar" evidence="8">
    <location>
        <begin position="1"/>
        <end position="75"/>
    </location>
</feature>
<feature type="repeat" description="Solcar" evidence="8">
    <location>
        <begin position="89"/>
        <end position="180"/>
    </location>
</feature>
<dbReference type="KEGG" id="acan:ACA1_274580"/>
<evidence type="ECO:0000256" key="7">
    <source>
        <dbReference type="ARBA" id="ARBA00023136"/>
    </source>
</evidence>
<evidence type="ECO:0000256" key="5">
    <source>
        <dbReference type="ARBA" id="ARBA00022737"/>
    </source>
</evidence>
<feature type="repeat" description="Solcar" evidence="8">
    <location>
        <begin position="189"/>
        <end position="274"/>
    </location>
</feature>
<evidence type="ECO:0000256" key="1">
    <source>
        <dbReference type="ARBA" id="ARBA00004141"/>
    </source>
</evidence>
<evidence type="ECO:0000256" key="6">
    <source>
        <dbReference type="ARBA" id="ARBA00022989"/>
    </source>
</evidence>
<keyword evidence="4 8" id="KW-0812">Transmembrane</keyword>
<keyword evidence="5" id="KW-0677">Repeat</keyword>
<keyword evidence="3 9" id="KW-0813">Transport</keyword>
<dbReference type="GO" id="GO:0016020">
    <property type="term" value="C:membrane"/>
    <property type="evidence" value="ECO:0007669"/>
    <property type="project" value="UniProtKB-SubCell"/>
</dbReference>
<dbReference type="InterPro" id="IPR002067">
    <property type="entry name" value="MCP"/>
</dbReference>
<gene>
    <name evidence="10" type="ORF">ACA1_274580</name>
</gene>
<dbReference type="AlphaFoldDB" id="L8GGL3"/>
<dbReference type="RefSeq" id="XP_004333906.1">
    <property type="nucleotide sequence ID" value="XM_004333858.1"/>
</dbReference>
<dbReference type="Pfam" id="PF00153">
    <property type="entry name" value="Mito_carr"/>
    <property type="match status" value="3"/>
</dbReference>
<keyword evidence="6" id="KW-1133">Transmembrane helix</keyword>
<proteinExistence type="inferred from homology"/>
<dbReference type="GeneID" id="14912309"/>
<dbReference type="PROSITE" id="PS50920">
    <property type="entry name" value="SOLCAR"/>
    <property type="match status" value="3"/>
</dbReference>
<sequence length="291" mass="31825">MASTQAKNPCTHPVDLLKGSASGLAAPQLGLWKTTVSVFKEGGMVALYQGLSASLLRQATYTTTRFGCYMYLRDLLADSQGNLPFYQKARSTDFVLASMLAGAGGAVVGTPADVTLVRMQADGRLPPEKQRRYKHAVDGLIRIVREEGFFTMWKGCLPNVYRAMFMTAGQLASYDQAKMLLLATNIFKDDPVTHFTASTIAGLIAAVITSPLDVVKSRVMNAEKGYYKGSIDCTLRTLRAEGPLAFYRGFLPYAIRLTPHTIITFLAFEQFNKACIWLLKKAGKLPTDVAA</sequence>
<keyword evidence="11" id="KW-1185">Reference proteome</keyword>
<evidence type="ECO:0000256" key="9">
    <source>
        <dbReference type="RuleBase" id="RU000488"/>
    </source>
</evidence>
<dbReference type="InterPro" id="IPR050391">
    <property type="entry name" value="Mito_Metabolite_Transporter"/>
</dbReference>
<name>L8GGL3_ACACF</name>
<dbReference type="OrthoDB" id="448427at2759"/>
<evidence type="ECO:0000256" key="2">
    <source>
        <dbReference type="ARBA" id="ARBA00006375"/>
    </source>
</evidence>
<dbReference type="OMA" id="MMVTKKR"/>
<comment type="similarity">
    <text evidence="2 9">Belongs to the mitochondrial carrier (TC 2.A.29) family.</text>
</comment>